<dbReference type="RefSeq" id="WP_008338973.1">
    <property type="nucleotide sequence ID" value="NZ_AFRZ01000001.1"/>
</dbReference>
<dbReference type="Proteomes" id="UP000006431">
    <property type="component" value="Unassembled WGS sequence"/>
</dbReference>
<accession>B6BLZ4</accession>
<dbReference type="EMBL" id="AFRZ01000001">
    <property type="protein sequence ID" value="EHP29432.1"/>
    <property type="molecule type" value="Genomic_DNA"/>
</dbReference>
<reference evidence="3 4" key="1">
    <citation type="journal article" date="2012" name="Proc. Natl. Acad. Sci. U.S.A.">
        <title>Genome and physiology of a model Epsilonproteobacterium responsible for sulfide detoxification in marine oxygen depletion zones.</title>
        <authorList>
            <person name="Grote J."/>
            <person name="Schott T."/>
            <person name="Bruckner C.G."/>
            <person name="Glockner F.O."/>
            <person name="Jost G."/>
            <person name="Teeling H."/>
            <person name="Labrenz M."/>
            <person name="Jurgens K."/>
        </authorList>
    </citation>
    <scope>NUCLEOTIDE SEQUENCE [LARGE SCALE GENOMIC DNA]</scope>
    <source>
        <strain evidence="3 4">GD1</strain>
    </source>
</reference>
<dbReference type="Pfam" id="PF04773">
    <property type="entry name" value="FecR"/>
    <property type="match status" value="1"/>
</dbReference>
<gene>
    <name evidence="3" type="ORF">SMGD1_0905</name>
</gene>
<protein>
    <recommendedName>
        <fullName evidence="2">FecR protein domain-containing protein</fullName>
    </recommendedName>
</protein>
<dbReference type="InterPro" id="IPR006860">
    <property type="entry name" value="FecR"/>
</dbReference>
<feature type="signal peptide" evidence="1">
    <location>
        <begin position="1"/>
        <end position="20"/>
    </location>
</feature>
<dbReference type="Gene3D" id="2.60.120.1440">
    <property type="match status" value="1"/>
</dbReference>
<feature type="chain" id="PRO_5002843097" description="FecR protein domain-containing protein" evidence="1">
    <location>
        <begin position="21"/>
        <end position="234"/>
    </location>
</feature>
<dbReference type="OrthoDB" id="368636at2"/>
<keyword evidence="1" id="KW-0732">Signal</keyword>
<evidence type="ECO:0000256" key="1">
    <source>
        <dbReference type="SAM" id="SignalP"/>
    </source>
</evidence>
<organism evidence="3 4">
    <name type="scientific">Sulfurimonas gotlandica (strain DSM 19862 / JCM 16533 / GD1)</name>
    <dbReference type="NCBI Taxonomy" id="929558"/>
    <lineage>
        <taxon>Bacteria</taxon>
        <taxon>Pseudomonadati</taxon>
        <taxon>Campylobacterota</taxon>
        <taxon>Epsilonproteobacteria</taxon>
        <taxon>Campylobacterales</taxon>
        <taxon>Sulfurimonadaceae</taxon>
        <taxon>Sulfurimonas</taxon>
    </lineage>
</organism>
<evidence type="ECO:0000313" key="3">
    <source>
        <dbReference type="EMBL" id="EHP29432.1"/>
    </source>
</evidence>
<dbReference type="HOGENOM" id="CLU_1193241_0_0_7"/>
<comment type="caution">
    <text evidence="3">The sequence shown here is derived from an EMBL/GenBank/DDBJ whole genome shotgun (WGS) entry which is preliminary data.</text>
</comment>
<proteinExistence type="predicted"/>
<evidence type="ECO:0000259" key="2">
    <source>
        <dbReference type="Pfam" id="PF04773"/>
    </source>
</evidence>
<dbReference type="eggNOG" id="COG4254">
    <property type="taxonomic scope" value="Bacteria"/>
</dbReference>
<evidence type="ECO:0000313" key="4">
    <source>
        <dbReference type="Proteomes" id="UP000006431"/>
    </source>
</evidence>
<dbReference type="AlphaFoldDB" id="B6BLZ4"/>
<dbReference type="PANTHER" id="PTHR38731">
    <property type="entry name" value="LIPL45-RELATED LIPOPROTEIN-RELATED"/>
    <property type="match status" value="1"/>
</dbReference>
<dbReference type="STRING" id="929558.SMGD1_0905"/>
<dbReference type="PATRIC" id="fig|929558.5.peg.903"/>
<name>B6BLZ4_SULGG</name>
<keyword evidence="4" id="KW-1185">Reference proteome</keyword>
<accession>H1FXK0</accession>
<sequence length="234" mass="25616">MKKILISLFIALLSVTVASASSAIGSVYLVKGNVKIKSEGSFKKSQVSKGLEVKKGDLITTSKEANAIIKLLDGSTLVLDASSTLHFSSANLAEQTEGKVFYKITSRDAKNSLKVKTPFAIIGIKGTTFIVDSGEKASVKLKEGVVGIQSIKEEFELYRKAVQAEYNKYLSEQEAAYQKYLNEQNKGAALMTKEFDLQAGNTISFDGKKVNESAWTKEDDAEFERFEKLMGSIK</sequence>
<feature type="domain" description="FecR protein" evidence="2">
    <location>
        <begin position="57"/>
        <end position="146"/>
    </location>
</feature>